<proteinExistence type="predicted"/>
<reference evidence="2" key="1">
    <citation type="submission" date="2021-02" db="EMBL/GenBank/DDBJ databases">
        <authorList>
            <person name="Bekaert M."/>
        </authorList>
    </citation>
    <scope>NUCLEOTIDE SEQUENCE</scope>
    <source>
        <strain evidence="2">IoA-00</strain>
    </source>
</reference>
<evidence type="ECO:0000256" key="1">
    <source>
        <dbReference type="SAM" id="MobiDB-lite"/>
    </source>
</evidence>
<dbReference type="EMBL" id="HG994584">
    <property type="protein sequence ID" value="CAF2941154.1"/>
    <property type="molecule type" value="Genomic_DNA"/>
</dbReference>
<organism evidence="2 3">
    <name type="scientific">Lepeophtheirus salmonis</name>
    <name type="common">Salmon louse</name>
    <name type="synonym">Caligus salmonis</name>
    <dbReference type="NCBI Taxonomy" id="72036"/>
    <lineage>
        <taxon>Eukaryota</taxon>
        <taxon>Metazoa</taxon>
        <taxon>Ecdysozoa</taxon>
        <taxon>Arthropoda</taxon>
        <taxon>Crustacea</taxon>
        <taxon>Multicrustacea</taxon>
        <taxon>Hexanauplia</taxon>
        <taxon>Copepoda</taxon>
        <taxon>Siphonostomatoida</taxon>
        <taxon>Caligidae</taxon>
        <taxon>Lepeophtheirus</taxon>
    </lineage>
</organism>
<dbReference type="Proteomes" id="UP000675881">
    <property type="component" value="Chromosome 5"/>
</dbReference>
<name>A0A7R8CV11_LEPSM</name>
<dbReference type="AlphaFoldDB" id="A0A7R8CV11"/>
<gene>
    <name evidence="2" type="ORF">LSAA_9970</name>
</gene>
<keyword evidence="3" id="KW-1185">Reference proteome</keyword>
<feature type="region of interest" description="Disordered" evidence="1">
    <location>
        <begin position="92"/>
        <end position="121"/>
    </location>
</feature>
<sequence length="121" mass="14446">MLSTWVRKLFQSKFYKQTTFLWTENNYWNHHLFGFVGWKYSDDPSASLKVSLITHIVYDSNSDLDWSYLNFRDPEYLLPKEEFPDDEIEETEAWKNPENDMGSTENCVRLSRTGERINHGP</sequence>
<evidence type="ECO:0000313" key="2">
    <source>
        <dbReference type="EMBL" id="CAF2941154.1"/>
    </source>
</evidence>
<evidence type="ECO:0000313" key="3">
    <source>
        <dbReference type="Proteomes" id="UP000675881"/>
    </source>
</evidence>
<accession>A0A7R8CV11</accession>
<feature type="compositionally biased region" description="Basic and acidic residues" evidence="1">
    <location>
        <begin position="112"/>
        <end position="121"/>
    </location>
</feature>
<protein>
    <submittedName>
        <fullName evidence="2">(salmon louse) hypothetical protein</fullName>
    </submittedName>
</protein>